<evidence type="ECO:0000256" key="2">
    <source>
        <dbReference type="SAM" id="SignalP"/>
    </source>
</evidence>
<dbReference type="InterPro" id="IPR011990">
    <property type="entry name" value="TPR-like_helical_dom_sf"/>
</dbReference>
<feature type="signal peptide" evidence="2">
    <location>
        <begin position="1"/>
        <end position="21"/>
    </location>
</feature>
<sequence length="428" mass="47441" precursor="true">MQVPMSRGLCAFLFLPFAAFASADEAETKAGIVRMMEVGWSVTPTARSAADAKFVELQAIAPGDPRLLTAASLVLLQQRRYEEAGKKLEELLVQDPDNILALRAKCWLAATFKNFGVAMVDAEKLRAALPAASTQEEAASEADARENLAFLGRLCGYLSGPAAENVDQLARKELEKTIITGLNADRLLIFEQARDGVTQKFFELTDTKTDVEAKNIEDRKVEAGKTLQDVEATRQEIADRVKDLEALAAKLQKELNDELADIARLDRPLVAELQRLEVRAASISNDLGNTEVQIDRLQFQLNREKDPVVRSLLRRDIDQLVFVANRISNDLSALNRQAQNVQGQRAQLAQRQAQAQNNFGGQINRANNELVALGKREKRADYEEKKAKRPVTGSSTRTVALSSLVTALSTYDKFPLEAARQRLLNELR</sequence>
<organism evidence="3 4">
    <name type="scientific">Anatilimnocola aggregata</name>
    <dbReference type="NCBI Taxonomy" id="2528021"/>
    <lineage>
        <taxon>Bacteria</taxon>
        <taxon>Pseudomonadati</taxon>
        <taxon>Planctomycetota</taxon>
        <taxon>Planctomycetia</taxon>
        <taxon>Pirellulales</taxon>
        <taxon>Pirellulaceae</taxon>
        <taxon>Anatilimnocola</taxon>
    </lineage>
</organism>
<feature type="coiled-coil region" evidence="1">
    <location>
        <begin position="324"/>
        <end position="358"/>
    </location>
</feature>
<dbReference type="KEGG" id="aagg:ETAA8_56680"/>
<gene>
    <name evidence="3" type="ORF">ETAA8_56680</name>
</gene>
<evidence type="ECO:0000256" key="1">
    <source>
        <dbReference type="SAM" id="Coils"/>
    </source>
</evidence>
<dbReference type="SUPFAM" id="SSF48452">
    <property type="entry name" value="TPR-like"/>
    <property type="match status" value="1"/>
</dbReference>
<dbReference type="Gene3D" id="1.25.40.10">
    <property type="entry name" value="Tetratricopeptide repeat domain"/>
    <property type="match status" value="1"/>
</dbReference>
<name>A0A517YJX9_9BACT</name>
<keyword evidence="2" id="KW-0732">Signal</keyword>
<dbReference type="RefSeq" id="WP_145096141.1">
    <property type="nucleotide sequence ID" value="NZ_CP036274.1"/>
</dbReference>
<keyword evidence="4" id="KW-1185">Reference proteome</keyword>
<accession>A0A517YJX9</accession>
<proteinExistence type="predicted"/>
<feature type="coiled-coil region" evidence="1">
    <location>
        <begin position="213"/>
        <end position="261"/>
    </location>
</feature>
<keyword evidence="1" id="KW-0175">Coiled coil</keyword>
<protein>
    <recommendedName>
        <fullName evidence="5">Tetratricopeptide repeat protein</fullName>
    </recommendedName>
</protein>
<evidence type="ECO:0008006" key="5">
    <source>
        <dbReference type="Google" id="ProtNLM"/>
    </source>
</evidence>
<evidence type="ECO:0000313" key="4">
    <source>
        <dbReference type="Proteomes" id="UP000315017"/>
    </source>
</evidence>
<dbReference type="OrthoDB" id="9843571at2"/>
<evidence type="ECO:0000313" key="3">
    <source>
        <dbReference type="EMBL" id="QDU30523.1"/>
    </source>
</evidence>
<dbReference type="AlphaFoldDB" id="A0A517YJX9"/>
<dbReference type="EMBL" id="CP036274">
    <property type="protein sequence ID" value="QDU30523.1"/>
    <property type="molecule type" value="Genomic_DNA"/>
</dbReference>
<feature type="chain" id="PRO_5021898105" description="Tetratricopeptide repeat protein" evidence="2">
    <location>
        <begin position="22"/>
        <end position="428"/>
    </location>
</feature>
<dbReference type="Proteomes" id="UP000315017">
    <property type="component" value="Chromosome"/>
</dbReference>
<reference evidence="3 4" key="1">
    <citation type="submission" date="2019-02" db="EMBL/GenBank/DDBJ databases">
        <title>Deep-cultivation of Planctomycetes and their phenomic and genomic characterization uncovers novel biology.</title>
        <authorList>
            <person name="Wiegand S."/>
            <person name="Jogler M."/>
            <person name="Boedeker C."/>
            <person name="Pinto D."/>
            <person name="Vollmers J."/>
            <person name="Rivas-Marin E."/>
            <person name="Kohn T."/>
            <person name="Peeters S.H."/>
            <person name="Heuer A."/>
            <person name="Rast P."/>
            <person name="Oberbeckmann S."/>
            <person name="Bunk B."/>
            <person name="Jeske O."/>
            <person name="Meyerdierks A."/>
            <person name="Storesund J.E."/>
            <person name="Kallscheuer N."/>
            <person name="Luecker S."/>
            <person name="Lage O.M."/>
            <person name="Pohl T."/>
            <person name="Merkel B.J."/>
            <person name="Hornburger P."/>
            <person name="Mueller R.-W."/>
            <person name="Bruemmer F."/>
            <person name="Labrenz M."/>
            <person name="Spormann A.M."/>
            <person name="Op den Camp H."/>
            <person name="Overmann J."/>
            <person name="Amann R."/>
            <person name="Jetten M.S.M."/>
            <person name="Mascher T."/>
            <person name="Medema M.H."/>
            <person name="Devos D.P."/>
            <person name="Kaster A.-K."/>
            <person name="Ovreas L."/>
            <person name="Rohde M."/>
            <person name="Galperin M.Y."/>
            <person name="Jogler C."/>
        </authorList>
    </citation>
    <scope>NUCLEOTIDE SEQUENCE [LARGE SCALE GENOMIC DNA]</scope>
    <source>
        <strain evidence="3 4">ETA_A8</strain>
    </source>
</reference>